<gene>
    <name evidence="2" type="ORF">H3H36_13750</name>
</gene>
<dbReference type="EMBL" id="JACEZS010000010">
    <property type="protein sequence ID" value="MBA5606417.1"/>
    <property type="molecule type" value="Genomic_DNA"/>
</dbReference>
<keyword evidence="3" id="KW-1185">Reference proteome</keyword>
<feature type="compositionally biased region" description="Basic and acidic residues" evidence="1">
    <location>
        <begin position="119"/>
        <end position="133"/>
    </location>
</feature>
<organism evidence="2 3">
    <name type="scientific">Rugamonas fusca</name>
    <dbReference type="NCBI Taxonomy" id="2758568"/>
    <lineage>
        <taxon>Bacteria</taxon>
        <taxon>Pseudomonadati</taxon>
        <taxon>Pseudomonadota</taxon>
        <taxon>Betaproteobacteria</taxon>
        <taxon>Burkholderiales</taxon>
        <taxon>Oxalobacteraceae</taxon>
        <taxon>Telluria group</taxon>
        <taxon>Rugamonas</taxon>
    </lineage>
</organism>
<feature type="region of interest" description="Disordered" evidence="1">
    <location>
        <begin position="103"/>
        <end position="162"/>
    </location>
</feature>
<dbReference type="RefSeq" id="WP_182218456.1">
    <property type="nucleotide sequence ID" value="NZ_JACEZS010000010.1"/>
</dbReference>
<reference evidence="2 3" key="1">
    <citation type="submission" date="2020-07" db="EMBL/GenBank/DDBJ databases">
        <title>Novel species isolated from subtropical streams in China.</title>
        <authorList>
            <person name="Lu H."/>
        </authorList>
    </citation>
    <scope>NUCLEOTIDE SEQUENCE [LARGE SCALE GENOMIC DNA]</scope>
    <source>
        <strain evidence="2 3">FT3S</strain>
    </source>
</reference>
<comment type="caution">
    <text evidence="2">The sequence shown here is derived from an EMBL/GenBank/DDBJ whole genome shotgun (WGS) entry which is preliminary data.</text>
</comment>
<protein>
    <recommendedName>
        <fullName evidence="4">Phasin family protein</fullName>
    </recommendedName>
</protein>
<feature type="compositionally biased region" description="Basic and acidic residues" evidence="1">
    <location>
        <begin position="149"/>
        <end position="162"/>
    </location>
</feature>
<sequence>MDTLIPPALRSHCDALITYSTDVSQHLLDTMHKVGELNLQLARDMLADLGQICQRSMADGNAAELGAALGSKLNPANGPLREYQRKLADTMAHACDDLARATETHMPKLSRSATALAEDAMRRASEEAAKATERQQQAVEQLQAGIHGGDGHADEHAGQRPH</sequence>
<name>A0A7W2EIH7_9BURK</name>
<evidence type="ECO:0008006" key="4">
    <source>
        <dbReference type="Google" id="ProtNLM"/>
    </source>
</evidence>
<proteinExistence type="predicted"/>
<dbReference type="AlphaFoldDB" id="A0A7W2EIH7"/>
<dbReference type="Proteomes" id="UP000566711">
    <property type="component" value="Unassembled WGS sequence"/>
</dbReference>
<evidence type="ECO:0000313" key="3">
    <source>
        <dbReference type="Proteomes" id="UP000566711"/>
    </source>
</evidence>
<accession>A0A7W2EIH7</accession>
<evidence type="ECO:0000256" key="1">
    <source>
        <dbReference type="SAM" id="MobiDB-lite"/>
    </source>
</evidence>
<evidence type="ECO:0000313" key="2">
    <source>
        <dbReference type="EMBL" id="MBA5606417.1"/>
    </source>
</evidence>